<dbReference type="Pfam" id="PF12631">
    <property type="entry name" value="MnmE_helical"/>
    <property type="match status" value="1"/>
</dbReference>
<keyword evidence="8 10" id="KW-0630">Potassium</keyword>
<feature type="binding site" evidence="10">
    <location>
        <begin position="233"/>
        <end position="238"/>
    </location>
    <ligand>
        <name>GTP</name>
        <dbReference type="ChEBI" id="CHEBI:37565"/>
    </ligand>
</feature>
<evidence type="ECO:0000256" key="8">
    <source>
        <dbReference type="ARBA" id="ARBA00022958"/>
    </source>
</evidence>
<feature type="binding site" evidence="10">
    <location>
        <position position="28"/>
    </location>
    <ligand>
        <name>(6S)-5-formyl-5,6,7,8-tetrahydrofolate</name>
        <dbReference type="ChEBI" id="CHEBI:57457"/>
    </ligand>
</feature>
<dbReference type="Gene3D" id="3.30.1360.120">
    <property type="entry name" value="Probable tRNA modification gtpase trme, domain 1"/>
    <property type="match status" value="1"/>
</dbReference>
<dbReference type="GO" id="GO:0030488">
    <property type="term" value="P:tRNA methylation"/>
    <property type="evidence" value="ECO:0007669"/>
    <property type="project" value="TreeGrafter"/>
</dbReference>
<feature type="binding site" evidence="10">
    <location>
        <position position="459"/>
    </location>
    <ligand>
        <name>(6S)-5-formyl-5,6,7,8-tetrahydrofolate</name>
        <dbReference type="ChEBI" id="CHEBI:57457"/>
    </ligand>
</feature>
<keyword evidence="4 10" id="KW-0479">Metal-binding</keyword>
<dbReference type="GO" id="GO:0042802">
    <property type="term" value="F:identical protein binding"/>
    <property type="evidence" value="ECO:0007669"/>
    <property type="project" value="UniProtKB-ARBA"/>
</dbReference>
<keyword evidence="6 10" id="KW-0378">Hydrolase</keyword>
<evidence type="ECO:0000313" key="14">
    <source>
        <dbReference type="Proteomes" id="UP000570474"/>
    </source>
</evidence>
<evidence type="ECO:0000256" key="2">
    <source>
        <dbReference type="ARBA" id="ARBA00022490"/>
    </source>
</evidence>
<dbReference type="AlphaFoldDB" id="A0A847S190"/>
<feature type="binding site" evidence="10">
    <location>
        <position position="258"/>
    </location>
    <ligand>
        <name>Mg(2+)</name>
        <dbReference type="ChEBI" id="CHEBI:18420"/>
    </ligand>
</feature>
<dbReference type="InterPro" id="IPR006073">
    <property type="entry name" value="GTP-bd"/>
</dbReference>
<dbReference type="GO" id="GO:0046872">
    <property type="term" value="F:metal ion binding"/>
    <property type="evidence" value="ECO:0007669"/>
    <property type="project" value="UniProtKB-KW"/>
</dbReference>
<dbReference type="GO" id="GO:0003924">
    <property type="term" value="F:GTPase activity"/>
    <property type="evidence" value="ECO:0007669"/>
    <property type="project" value="UniProtKB-UniRule"/>
</dbReference>
<gene>
    <name evidence="10 13" type="primary">mnmE</name>
    <name evidence="10" type="synonym">trmE</name>
    <name evidence="13" type="ORF">HGH92_33105</name>
</gene>
<evidence type="ECO:0000256" key="4">
    <source>
        <dbReference type="ARBA" id="ARBA00022723"/>
    </source>
</evidence>
<dbReference type="InterPro" id="IPR005225">
    <property type="entry name" value="Small_GTP-bd"/>
</dbReference>
<accession>A0A847S190</accession>
<name>A0A847S190_9BACT</name>
<feature type="binding site" evidence="10">
    <location>
        <begin position="252"/>
        <end position="258"/>
    </location>
    <ligand>
        <name>GTP</name>
        <dbReference type="ChEBI" id="CHEBI:37565"/>
    </ligand>
</feature>
<dbReference type="GO" id="GO:0005525">
    <property type="term" value="F:GTP binding"/>
    <property type="evidence" value="ECO:0007669"/>
    <property type="project" value="UniProtKB-UniRule"/>
</dbReference>
<dbReference type="SUPFAM" id="SSF116878">
    <property type="entry name" value="TrmE connector domain"/>
    <property type="match status" value="1"/>
</dbReference>
<dbReference type="FunFam" id="3.30.1360.120:FF:000003">
    <property type="entry name" value="tRNA modification GTPase MnmE"/>
    <property type="match status" value="1"/>
</dbReference>
<dbReference type="InterPro" id="IPR025867">
    <property type="entry name" value="MnmE_helical"/>
</dbReference>
<sequence length="459" mass="50095">MLGKLTGFDDTIVAVATAPGLGAIAVIRLSGSQAFPICNTLFPGKDLLLQASHTLHFGSLVHNGHVIDEVVVSLYKGPRSYTGEDVIEISCHGSPYIQQQIIEATIAAGARLAKPGEFTQRAFLNGKLDLTQAESVADLIASNSAASHQTAMQQMRGGFSKELHTLREQLITFSALIELELDFSQEDVEFADRTRLYELVTNAATTIRHLIDSFRMGNVIKNGVNTAIVGKPNAGKSTLLNTLLNENRAIVSDIAGTTRDTIEEVLNIDGILFRLIDTAGIRDSADTIETIGVQKTMEKIREAGVVVYLFDVNELSAEDIRQQVQSFEADNINFLLVGNKTDVTGEAATRAKFDGLPILFISAKNHEHIQDLKDKLVQKVMAGDINTEDTIITNARHHAALQEVQQSLLDVKNGMDNGLPGDLLALDIRRALHYLGEITGEVTNEDRLDYIFSKFCIGK</sequence>
<dbReference type="InterPro" id="IPR027417">
    <property type="entry name" value="P-loop_NTPase"/>
</dbReference>
<dbReference type="InterPro" id="IPR031168">
    <property type="entry name" value="G_TrmE"/>
</dbReference>
<evidence type="ECO:0000256" key="11">
    <source>
        <dbReference type="RuleBase" id="RU003313"/>
    </source>
</evidence>
<reference evidence="13 14" key="1">
    <citation type="submission" date="2020-04" db="EMBL/GenBank/DDBJ databases">
        <authorList>
            <person name="Yin C."/>
        </authorList>
    </citation>
    <scope>NUCLEOTIDE SEQUENCE [LARGE SCALE GENOMIC DNA]</scope>
    <source>
        <strain evidence="13 14">Ae27</strain>
    </source>
</reference>
<feature type="domain" description="TrmE-type G" evidence="12">
    <location>
        <begin position="223"/>
        <end position="381"/>
    </location>
</feature>
<comment type="cofactor">
    <cofactor evidence="10">
        <name>K(+)</name>
        <dbReference type="ChEBI" id="CHEBI:29103"/>
    </cofactor>
    <text evidence="10">Binds 1 potassium ion per subunit.</text>
</comment>
<keyword evidence="9 10" id="KW-0342">GTP-binding</keyword>
<evidence type="ECO:0000259" key="12">
    <source>
        <dbReference type="PROSITE" id="PS51709"/>
    </source>
</evidence>
<dbReference type="CDD" id="cd04164">
    <property type="entry name" value="trmE"/>
    <property type="match status" value="1"/>
</dbReference>
<dbReference type="InterPro" id="IPR027368">
    <property type="entry name" value="MnmE_dom2"/>
</dbReference>
<feature type="binding site" evidence="10">
    <location>
        <position position="257"/>
    </location>
    <ligand>
        <name>K(+)</name>
        <dbReference type="ChEBI" id="CHEBI:29103"/>
    </ligand>
</feature>
<dbReference type="Proteomes" id="UP000570474">
    <property type="component" value="Unassembled WGS sequence"/>
</dbReference>
<dbReference type="RefSeq" id="WP_168875145.1">
    <property type="nucleotide sequence ID" value="NZ_JABAIA010000005.1"/>
</dbReference>
<evidence type="ECO:0000256" key="9">
    <source>
        <dbReference type="ARBA" id="ARBA00023134"/>
    </source>
</evidence>
<comment type="function">
    <text evidence="10">Exhibits a very high intrinsic GTPase hydrolysis rate. Involved in the addition of a carboxymethylaminomethyl (cmnm) group at the wobble position (U34) of certain tRNAs, forming tRNA-cmnm(5)s(2)U34.</text>
</comment>
<dbReference type="CDD" id="cd14858">
    <property type="entry name" value="TrmE_N"/>
    <property type="match status" value="1"/>
</dbReference>
<dbReference type="InterPro" id="IPR018948">
    <property type="entry name" value="GTP-bd_TrmE_N"/>
</dbReference>
<feature type="binding site" evidence="10">
    <location>
        <begin position="277"/>
        <end position="280"/>
    </location>
    <ligand>
        <name>GTP</name>
        <dbReference type="ChEBI" id="CHEBI:37565"/>
    </ligand>
</feature>
<comment type="caution">
    <text evidence="13">The sequence shown here is derived from an EMBL/GenBank/DDBJ whole genome shotgun (WGS) entry which is preliminary data.</text>
</comment>
<evidence type="ECO:0000256" key="10">
    <source>
        <dbReference type="HAMAP-Rule" id="MF_00379"/>
    </source>
</evidence>
<dbReference type="Gene3D" id="3.40.50.300">
    <property type="entry name" value="P-loop containing nucleotide triphosphate hydrolases"/>
    <property type="match status" value="1"/>
</dbReference>
<dbReference type="NCBIfam" id="NF003661">
    <property type="entry name" value="PRK05291.1-3"/>
    <property type="match status" value="1"/>
</dbReference>
<dbReference type="PANTHER" id="PTHR42714">
    <property type="entry name" value="TRNA MODIFICATION GTPASE GTPBP3"/>
    <property type="match status" value="1"/>
</dbReference>
<dbReference type="PANTHER" id="PTHR42714:SF2">
    <property type="entry name" value="TRNA MODIFICATION GTPASE GTPBP3, MITOCHONDRIAL"/>
    <property type="match status" value="1"/>
</dbReference>
<dbReference type="Pfam" id="PF10396">
    <property type="entry name" value="TrmE_N"/>
    <property type="match status" value="1"/>
</dbReference>
<comment type="similarity">
    <text evidence="1 10 11">Belongs to the TRAFAC class TrmE-Era-EngA-EngB-Septin-like GTPase superfamily. TrmE GTPase family.</text>
</comment>
<dbReference type="NCBIfam" id="TIGR00231">
    <property type="entry name" value="small_GTP"/>
    <property type="match status" value="1"/>
</dbReference>
<keyword evidence="5 10" id="KW-0547">Nucleotide-binding</keyword>
<keyword evidence="14" id="KW-1185">Reference proteome</keyword>
<feature type="binding site" evidence="10">
    <location>
        <position position="127"/>
    </location>
    <ligand>
        <name>(6S)-5-formyl-5,6,7,8-tetrahydrofolate</name>
        <dbReference type="ChEBI" id="CHEBI:57457"/>
    </ligand>
</feature>
<evidence type="ECO:0000313" key="13">
    <source>
        <dbReference type="EMBL" id="NLR69183.1"/>
    </source>
</evidence>
<organism evidence="13 14">
    <name type="scientific">Chitinophaga varians</name>
    <dbReference type="NCBI Taxonomy" id="2202339"/>
    <lineage>
        <taxon>Bacteria</taxon>
        <taxon>Pseudomonadati</taxon>
        <taxon>Bacteroidota</taxon>
        <taxon>Chitinophagia</taxon>
        <taxon>Chitinophagales</taxon>
        <taxon>Chitinophagaceae</taxon>
        <taxon>Chitinophaga</taxon>
    </lineage>
</organism>
<comment type="caution">
    <text evidence="10">Lacks conserved residue(s) required for the propagation of feature annotation.</text>
</comment>
<evidence type="ECO:0000256" key="5">
    <source>
        <dbReference type="ARBA" id="ARBA00022741"/>
    </source>
</evidence>
<feature type="binding site" evidence="10">
    <location>
        <position position="252"/>
    </location>
    <ligand>
        <name>K(+)</name>
        <dbReference type="ChEBI" id="CHEBI:29103"/>
    </ligand>
</feature>
<keyword evidence="7 10" id="KW-0460">Magnesium</keyword>
<dbReference type="Pfam" id="PF01926">
    <property type="entry name" value="MMR_HSR1"/>
    <property type="match status" value="1"/>
</dbReference>
<keyword evidence="2 10" id="KW-0963">Cytoplasm</keyword>
<dbReference type="GO" id="GO:0002098">
    <property type="term" value="P:tRNA wobble uridine modification"/>
    <property type="evidence" value="ECO:0007669"/>
    <property type="project" value="TreeGrafter"/>
</dbReference>
<dbReference type="HAMAP" id="MF_00379">
    <property type="entry name" value="GTPase_MnmE"/>
    <property type="match status" value="1"/>
</dbReference>
<feature type="binding site" evidence="10">
    <location>
        <position position="88"/>
    </location>
    <ligand>
        <name>(6S)-5-formyl-5,6,7,8-tetrahydrofolate</name>
        <dbReference type="ChEBI" id="CHEBI:57457"/>
    </ligand>
</feature>
<feature type="binding site" evidence="10">
    <location>
        <position position="233"/>
    </location>
    <ligand>
        <name>K(+)</name>
        <dbReference type="ChEBI" id="CHEBI:29103"/>
    </ligand>
</feature>
<comment type="subcellular location">
    <subcellularLocation>
        <location evidence="10">Cytoplasm</location>
    </subcellularLocation>
</comment>
<proteinExistence type="inferred from homology"/>
<dbReference type="InterPro" id="IPR004520">
    <property type="entry name" value="GTPase_MnmE"/>
</dbReference>
<dbReference type="PROSITE" id="PS51709">
    <property type="entry name" value="G_TRME"/>
    <property type="match status" value="1"/>
</dbReference>
<dbReference type="EMBL" id="JABAIA010000005">
    <property type="protein sequence ID" value="NLR69183.1"/>
    <property type="molecule type" value="Genomic_DNA"/>
</dbReference>
<comment type="subunit">
    <text evidence="10">Homodimer. Heterotetramer of two MnmE and two MnmG subunits.</text>
</comment>
<dbReference type="SUPFAM" id="SSF52540">
    <property type="entry name" value="P-loop containing nucleoside triphosphate hydrolases"/>
    <property type="match status" value="1"/>
</dbReference>
<evidence type="ECO:0000256" key="1">
    <source>
        <dbReference type="ARBA" id="ARBA00011043"/>
    </source>
</evidence>
<protein>
    <recommendedName>
        <fullName evidence="10">tRNA modification GTPase MnmE</fullName>
        <ecNumber evidence="10">3.6.-.-</ecNumber>
    </recommendedName>
</protein>
<keyword evidence="3 10" id="KW-0819">tRNA processing</keyword>
<dbReference type="PRINTS" id="PR00326">
    <property type="entry name" value="GTP1OBG"/>
</dbReference>
<dbReference type="NCBIfam" id="TIGR00450">
    <property type="entry name" value="mnmE_trmE_thdF"/>
    <property type="match status" value="1"/>
</dbReference>
<dbReference type="InterPro" id="IPR027266">
    <property type="entry name" value="TrmE/GcvT-like"/>
</dbReference>
<feature type="binding site" evidence="10">
    <location>
        <position position="237"/>
    </location>
    <ligand>
        <name>Mg(2+)</name>
        <dbReference type="ChEBI" id="CHEBI:18420"/>
    </ligand>
</feature>
<dbReference type="EC" id="3.6.-.-" evidence="10"/>
<evidence type="ECO:0000256" key="6">
    <source>
        <dbReference type="ARBA" id="ARBA00022801"/>
    </source>
</evidence>
<dbReference type="FunFam" id="3.40.50.300:FF:001376">
    <property type="entry name" value="tRNA modification GTPase MnmE"/>
    <property type="match status" value="1"/>
</dbReference>
<dbReference type="GO" id="GO:0005829">
    <property type="term" value="C:cytosol"/>
    <property type="evidence" value="ECO:0007669"/>
    <property type="project" value="TreeGrafter"/>
</dbReference>
<dbReference type="Gene3D" id="1.20.120.430">
    <property type="entry name" value="tRNA modification GTPase MnmE domain 2"/>
    <property type="match status" value="1"/>
</dbReference>
<feature type="binding site" evidence="10">
    <location>
        <position position="254"/>
    </location>
    <ligand>
        <name>K(+)</name>
        <dbReference type="ChEBI" id="CHEBI:29103"/>
    </ligand>
</feature>
<evidence type="ECO:0000256" key="7">
    <source>
        <dbReference type="ARBA" id="ARBA00022842"/>
    </source>
</evidence>
<evidence type="ECO:0000256" key="3">
    <source>
        <dbReference type="ARBA" id="ARBA00022694"/>
    </source>
</evidence>